<evidence type="ECO:0000256" key="3">
    <source>
        <dbReference type="ARBA" id="ARBA00022833"/>
    </source>
</evidence>
<dbReference type="Gene3D" id="2.60.120.920">
    <property type="match status" value="1"/>
</dbReference>
<dbReference type="Pfam" id="PF00622">
    <property type="entry name" value="SPRY"/>
    <property type="match status" value="1"/>
</dbReference>
<proteinExistence type="predicted"/>
<evidence type="ECO:0000313" key="5">
    <source>
        <dbReference type="Proteomes" id="UP000504611"/>
    </source>
</evidence>
<dbReference type="PRINTS" id="PR01407">
    <property type="entry name" value="BUTYPHLNCDUF"/>
</dbReference>
<dbReference type="GO" id="GO:0005737">
    <property type="term" value="C:cytoplasm"/>
    <property type="evidence" value="ECO:0007669"/>
    <property type="project" value="UniProtKB-ARBA"/>
</dbReference>
<evidence type="ECO:0000313" key="6">
    <source>
        <dbReference type="RefSeq" id="XP_010787039.1"/>
    </source>
</evidence>
<dbReference type="AlphaFoldDB" id="A0A6I9P8R7"/>
<dbReference type="Proteomes" id="UP000504611">
    <property type="component" value="Unplaced"/>
</dbReference>
<name>A0A6I9P8R7_9TELE</name>
<dbReference type="PROSITE" id="PS50188">
    <property type="entry name" value="B302_SPRY"/>
    <property type="match status" value="1"/>
</dbReference>
<feature type="domain" description="B30.2/SPRY" evidence="4">
    <location>
        <begin position="1"/>
        <end position="202"/>
    </location>
</feature>
<dbReference type="InterPro" id="IPR043136">
    <property type="entry name" value="B30.2/SPRY_sf"/>
</dbReference>
<dbReference type="KEGG" id="ncc:104960648"/>
<dbReference type="InterPro" id="IPR003879">
    <property type="entry name" value="Butyrophylin_SPRY"/>
</dbReference>
<evidence type="ECO:0000256" key="2">
    <source>
        <dbReference type="ARBA" id="ARBA00022771"/>
    </source>
</evidence>
<dbReference type="Pfam" id="PF13765">
    <property type="entry name" value="PRY"/>
    <property type="match status" value="1"/>
</dbReference>
<accession>A0A6I9P8R7</accession>
<dbReference type="GO" id="GO:0008270">
    <property type="term" value="F:zinc ion binding"/>
    <property type="evidence" value="ECO:0007669"/>
    <property type="project" value="UniProtKB-KW"/>
</dbReference>
<reference evidence="6" key="1">
    <citation type="submission" date="2025-08" db="UniProtKB">
        <authorList>
            <consortium name="RefSeq"/>
        </authorList>
    </citation>
    <scope>IDENTIFICATION</scope>
    <source>
        <tissue evidence="6">Muscle</tissue>
    </source>
</reference>
<sequence length="224" mass="25675">SCDLTIDTNTLNRNLKLCESNRKVIHVKEEEPYPDHPDRFDFWPQLMCENALTGRCYWEVDWTLGVYLSLSYRGISRRGDRENCRFGENDRSWCLDCFDGRPYSVCHNKTEMLSSSPFYYSFPSAVYSCPTSSQPSSSPSLISDRLAVYLDYPAGSLSFYSISSDTLTHIHTFRTTFTEPLYPGFTVWSGSSVSLCSLQDGEKIRRPCSVFSQEREGLSEVVYL</sequence>
<dbReference type="SMART" id="SM00449">
    <property type="entry name" value="SPRY"/>
    <property type="match status" value="1"/>
</dbReference>
<dbReference type="InterPro" id="IPR003877">
    <property type="entry name" value="SPRY_dom"/>
</dbReference>
<gene>
    <name evidence="6" type="primary">LOC104960648</name>
</gene>
<dbReference type="PANTHER" id="PTHR25465">
    <property type="entry name" value="B-BOX DOMAIN CONTAINING"/>
    <property type="match status" value="1"/>
</dbReference>
<feature type="non-terminal residue" evidence="6">
    <location>
        <position position="1"/>
    </location>
</feature>
<dbReference type="InterPro" id="IPR051051">
    <property type="entry name" value="E3_ubiq-ligase_TRIM/RNF"/>
</dbReference>
<protein>
    <submittedName>
        <fullName evidence="6">Neoverrucotoxin subunit beta-like</fullName>
    </submittedName>
</protein>
<dbReference type="SMART" id="SM00589">
    <property type="entry name" value="PRY"/>
    <property type="match status" value="1"/>
</dbReference>
<dbReference type="RefSeq" id="XP_010787039.1">
    <property type="nucleotide sequence ID" value="XM_010788737.1"/>
</dbReference>
<keyword evidence="5" id="KW-1185">Reference proteome</keyword>
<dbReference type="PANTHER" id="PTHR25465:SF14">
    <property type="entry name" value="E3 UBIQUITIN-PROTEIN LIGASE TRIM65"/>
    <property type="match status" value="1"/>
</dbReference>
<keyword evidence="3" id="KW-0862">Zinc</keyword>
<dbReference type="InterPro" id="IPR006574">
    <property type="entry name" value="PRY"/>
</dbReference>
<keyword evidence="2" id="KW-0863">Zinc-finger</keyword>
<dbReference type="OrthoDB" id="9903688at2759"/>
<dbReference type="CDD" id="cd16040">
    <property type="entry name" value="SPRY_PRY_SNTX"/>
    <property type="match status" value="1"/>
</dbReference>
<dbReference type="GeneID" id="104960648"/>
<dbReference type="SUPFAM" id="SSF49899">
    <property type="entry name" value="Concanavalin A-like lectins/glucanases"/>
    <property type="match status" value="1"/>
</dbReference>
<organism evidence="5 6">
    <name type="scientific">Notothenia coriiceps</name>
    <name type="common">black rockcod</name>
    <dbReference type="NCBI Taxonomy" id="8208"/>
    <lineage>
        <taxon>Eukaryota</taxon>
        <taxon>Metazoa</taxon>
        <taxon>Chordata</taxon>
        <taxon>Craniata</taxon>
        <taxon>Vertebrata</taxon>
        <taxon>Euteleostomi</taxon>
        <taxon>Actinopterygii</taxon>
        <taxon>Neopterygii</taxon>
        <taxon>Teleostei</taxon>
        <taxon>Neoteleostei</taxon>
        <taxon>Acanthomorphata</taxon>
        <taxon>Eupercaria</taxon>
        <taxon>Perciformes</taxon>
        <taxon>Notothenioidei</taxon>
        <taxon>Nototheniidae</taxon>
        <taxon>Notothenia</taxon>
    </lineage>
</organism>
<keyword evidence="1" id="KW-0479">Metal-binding</keyword>
<evidence type="ECO:0000259" key="4">
    <source>
        <dbReference type="PROSITE" id="PS50188"/>
    </source>
</evidence>
<dbReference type="InterPro" id="IPR013320">
    <property type="entry name" value="ConA-like_dom_sf"/>
</dbReference>
<dbReference type="InterPro" id="IPR001870">
    <property type="entry name" value="B30.2/SPRY"/>
</dbReference>
<evidence type="ECO:0000256" key="1">
    <source>
        <dbReference type="ARBA" id="ARBA00022723"/>
    </source>
</evidence>